<dbReference type="Proteomes" id="UP000594638">
    <property type="component" value="Unassembled WGS sequence"/>
</dbReference>
<dbReference type="AlphaFoldDB" id="A0A8S0PVD4"/>
<evidence type="ECO:0000313" key="2">
    <source>
        <dbReference type="Proteomes" id="UP000594638"/>
    </source>
</evidence>
<dbReference type="EMBL" id="CACTIH010000296">
    <property type="protein sequence ID" value="CAA2958955.1"/>
    <property type="molecule type" value="Genomic_DNA"/>
</dbReference>
<organism evidence="1 2">
    <name type="scientific">Olea europaea subsp. europaea</name>
    <dbReference type="NCBI Taxonomy" id="158383"/>
    <lineage>
        <taxon>Eukaryota</taxon>
        <taxon>Viridiplantae</taxon>
        <taxon>Streptophyta</taxon>
        <taxon>Embryophyta</taxon>
        <taxon>Tracheophyta</taxon>
        <taxon>Spermatophyta</taxon>
        <taxon>Magnoliopsida</taxon>
        <taxon>eudicotyledons</taxon>
        <taxon>Gunneridae</taxon>
        <taxon>Pentapetalae</taxon>
        <taxon>asterids</taxon>
        <taxon>lamiids</taxon>
        <taxon>Lamiales</taxon>
        <taxon>Oleaceae</taxon>
        <taxon>Oleeae</taxon>
        <taxon>Olea</taxon>
    </lineage>
</organism>
<comment type="caution">
    <text evidence="1">The sequence shown here is derived from an EMBL/GenBank/DDBJ whole genome shotgun (WGS) entry which is preliminary data.</text>
</comment>
<sequence>MIFFNLYSSHCFASRYIENKSQLLCFLGNAVYYSLIRSLHADSTKYNLVVPRSHLTIILLLLSGKG</sequence>
<protein>
    <submittedName>
        <fullName evidence="1">Uncharacterized protein</fullName>
    </submittedName>
</protein>
<accession>A0A8S0PVD4</accession>
<gene>
    <name evidence="1" type="ORF">OLEA9_A118050</name>
</gene>
<evidence type="ECO:0000313" key="1">
    <source>
        <dbReference type="EMBL" id="CAA2958955.1"/>
    </source>
</evidence>
<keyword evidence="2" id="KW-1185">Reference proteome</keyword>
<dbReference type="Gramene" id="OE9A118050T1">
    <property type="protein sequence ID" value="OE9A118050C1"/>
    <property type="gene ID" value="OE9A118050"/>
</dbReference>
<proteinExistence type="predicted"/>
<name>A0A8S0PVD4_OLEEU</name>
<reference evidence="1 2" key="1">
    <citation type="submission" date="2019-12" db="EMBL/GenBank/DDBJ databases">
        <authorList>
            <person name="Alioto T."/>
            <person name="Alioto T."/>
            <person name="Gomez Garrido J."/>
        </authorList>
    </citation>
    <scope>NUCLEOTIDE SEQUENCE [LARGE SCALE GENOMIC DNA]</scope>
</reference>